<dbReference type="EnsemblMetazoa" id="BGLB023790-RA">
    <property type="protein sequence ID" value="BGLB023790-PA"/>
    <property type="gene ID" value="BGLB023790"/>
</dbReference>
<name>A0A2C9KUU6_BIOGL</name>
<reference evidence="2" key="1">
    <citation type="submission" date="2020-05" db="UniProtKB">
        <authorList>
            <consortium name="EnsemblMetazoa"/>
        </authorList>
    </citation>
    <scope>IDENTIFICATION</scope>
    <source>
        <strain evidence="2">BB02</strain>
    </source>
</reference>
<dbReference type="InterPro" id="IPR043504">
    <property type="entry name" value="Peptidase_S1_PA_chymotrypsin"/>
</dbReference>
<gene>
    <name evidence="2" type="primary">106052189</name>
</gene>
<dbReference type="KEGG" id="bgt:106052189"/>
<dbReference type="InterPro" id="IPR009003">
    <property type="entry name" value="Peptidase_S1_PA"/>
</dbReference>
<dbReference type="VEuPathDB" id="VectorBase:BGLB023790"/>
<sequence>MPHICSLLYSPQDYEAYCGVYDRTDLSEPQRVKVNFSDIKIHDGSTNLAIFILSTALPTNRYITAACLPNEDWYEGEKAINVGWHNRSLVYNFEGYTTLYQFQSYITSRATCKRKYGNNFSRKLMCTSLPETDFFPCNVSLKRGNLDYPI</sequence>
<proteinExistence type="predicted"/>
<evidence type="ECO:0000313" key="3">
    <source>
        <dbReference type="Proteomes" id="UP000076420"/>
    </source>
</evidence>
<dbReference type="InterPro" id="IPR001254">
    <property type="entry name" value="Trypsin_dom"/>
</dbReference>
<dbReference type="Proteomes" id="UP000076420">
    <property type="component" value="Unassembled WGS sequence"/>
</dbReference>
<dbReference type="AlphaFoldDB" id="A0A2C9KUU6"/>
<evidence type="ECO:0000313" key="2">
    <source>
        <dbReference type="EnsemblMetazoa" id="BGLB023790-PA"/>
    </source>
</evidence>
<dbReference type="Gene3D" id="2.40.10.10">
    <property type="entry name" value="Trypsin-like serine proteases"/>
    <property type="match status" value="1"/>
</dbReference>
<dbReference type="GO" id="GO:0006508">
    <property type="term" value="P:proteolysis"/>
    <property type="evidence" value="ECO:0007669"/>
    <property type="project" value="InterPro"/>
</dbReference>
<evidence type="ECO:0000259" key="1">
    <source>
        <dbReference type="Pfam" id="PF00089"/>
    </source>
</evidence>
<dbReference type="Pfam" id="PF00089">
    <property type="entry name" value="Trypsin"/>
    <property type="match status" value="1"/>
</dbReference>
<protein>
    <recommendedName>
        <fullName evidence="1">Peptidase S1 domain-containing protein</fullName>
    </recommendedName>
</protein>
<dbReference type="VEuPathDB" id="VectorBase:BGLAX_051098"/>
<accession>A0A2C9KUU6</accession>
<dbReference type="SUPFAM" id="SSF50494">
    <property type="entry name" value="Trypsin-like serine proteases"/>
    <property type="match status" value="1"/>
</dbReference>
<dbReference type="GO" id="GO:0004252">
    <property type="term" value="F:serine-type endopeptidase activity"/>
    <property type="evidence" value="ECO:0007669"/>
    <property type="project" value="InterPro"/>
</dbReference>
<organism evidence="2 3">
    <name type="scientific">Biomphalaria glabrata</name>
    <name type="common">Bloodfluke planorb</name>
    <name type="synonym">Freshwater snail</name>
    <dbReference type="NCBI Taxonomy" id="6526"/>
    <lineage>
        <taxon>Eukaryota</taxon>
        <taxon>Metazoa</taxon>
        <taxon>Spiralia</taxon>
        <taxon>Lophotrochozoa</taxon>
        <taxon>Mollusca</taxon>
        <taxon>Gastropoda</taxon>
        <taxon>Heterobranchia</taxon>
        <taxon>Euthyneura</taxon>
        <taxon>Panpulmonata</taxon>
        <taxon>Hygrophila</taxon>
        <taxon>Lymnaeoidea</taxon>
        <taxon>Planorbidae</taxon>
        <taxon>Biomphalaria</taxon>
    </lineage>
</organism>
<feature type="domain" description="Peptidase S1" evidence="1">
    <location>
        <begin position="11"/>
        <end position="129"/>
    </location>
</feature>